<dbReference type="eggNOG" id="ENOG50332ED">
    <property type="taxonomic scope" value="Bacteria"/>
</dbReference>
<name>Q2C9Y9_OCEGH</name>
<keyword evidence="3" id="KW-1185">Reference proteome</keyword>
<dbReference type="RefSeq" id="WP_007253598.1">
    <property type="nucleotide sequence ID" value="NZ_CH724107.1"/>
</dbReference>
<feature type="signal peptide" evidence="1">
    <location>
        <begin position="1"/>
        <end position="19"/>
    </location>
</feature>
<dbReference type="OrthoDB" id="7862028at2"/>
<organism evidence="2 3">
    <name type="scientific">Oceanicola granulosus (strain ATCC BAA-861 / DSM 15982 / KCTC 12143 / HTCC2516)</name>
    <dbReference type="NCBI Taxonomy" id="314256"/>
    <lineage>
        <taxon>Bacteria</taxon>
        <taxon>Pseudomonadati</taxon>
        <taxon>Pseudomonadota</taxon>
        <taxon>Alphaproteobacteria</taxon>
        <taxon>Rhodobacterales</taxon>
        <taxon>Roseobacteraceae</taxon>
        <taxon>Oceanicola</taxon>
    </lineage>
</organism>
<dbReference type="Pfam" id="PF20107">
    <property type="entry name" value="DUF6497"/>
    <property type="match status" value="1"/>
</dbReference>
<protein>
    <recommendedName>
        <fullName evidence="4">Acetolactate synthase</fullName>
    </recommendedName>
</protein>
<evidence type="ECO:0008006" key="4">
    <source>
        <dbReference type="Google" id="ProtNLM"/>
    </source>
</evidence>
<dbReference type="InterPro" id="IPR045467">
    <property type="entry name" value="DUF6497"/>
</dbReference>
<dbReference type="EMBL" id="AAOT01000065">
    <property type="protein sequence ID" value="EAR49496.1"/>
    <property type="molecule type" value="Genomic_DNA"/>
</dbReference>
<evidence type="ECO:0000313" key="3">
    <source>
        <dbReference type="Proteomes" id="UP000003635"/>
    </source>
</evidence>
<proteinExistence type="predicted"/>
<dbReference type="STRING" id="314256.OG2516_00329"/>
<dbReference type="AlphaFoldDB" id="Q2C9Y9"/>
<feature type="chain" id="PRO_5004207044" description="Acetolactate synthase" evidence="1">
    <location>
        <begin position="20"/>
        <end position="128"/>
    </location>
</feature>
<gene>
    <name evidence="2" type="ORF">OG2516_00329</name>
</gene>
<comment type="caution">
    <text evidence="2">The sequence shown here is derived from an EMBL/GenBank/DDBJ whole genome shotgun (WGS) entry which is preliminary data.</text>
</comment>
<evidence type="ECO:0000256" key="1">
    <source>
        <dbReference type="SAM" id="SignalP"/>
    </source>
</evidence>
<dbReference type="Proteomes" id="UP000003635">
    <property type="component" value="Unassembled WGS sequence"/>
</dbReference>
<accession>Q2C9Y9</accession>
<dbReference type="HOGENOM" id="CLU_125473_0_0_5"/>
<reference evidence="2 3" key="1">
    <citation type="journal article" date="2010" name="J. Bacteriol.">
        <title>Genome sequences of Oceanicola granulosus HTCC2516(T) and Oceanicola batsensis HTCC2597(TDelta).</title>
        <authorList>
            <person name="Thrash J.C."/>
            <person name="Cho J.C."/>
            <person name="Vergin K.L."/>
            <person name="Giovannoni S.J."/>
        </authorList>
    </citation>
    <scope>NUCLEOTIDE SEQUENCE [LARGE SCALE GENOMIC DNA]</scope>
    <source>
        <strain evidence="3">ATCC BAA-861 / DSM 15982 / KCTC 12143 / HTCC2516</strain>
    </source>
</reference>
<sequence>MKRALIAGAAIWAAPLAAAEIKAPSGQVVTLYEVVLEDETRMARFLFLAPGIAVTEEAGLSYGEVQADFPWLCEGVILPALSANAWSAAEVVIAMSDREVAFGERDSTATQFFEVFRIDEGTCVWAGF</sequence>
<keyword evidence="1" id="KW-0732">Signal</keyword>
<evidence type="ECO:0000313" key="2">
    <source>
        <dbReference type="EMBL" id="EAR49496.1"/>
    </source>
</evidence>